<dbReference type="RefSeq" id="WP_107220160.1">
    <property type="nucleotide sequence ID" value="NZ_CP028339.1"/>
</dbReference>
<evidence type="ECO:0000313" key="2">
    <source>
        <dbReference type="Proteomes" id="UP000241885"/>
    </source>
</evidence>
<reference evidence="1 2" key="1">
    <citation type="submission" date="2018-03" db="EMBL/GenBank/DDBJ databases">
        <title>Complete genome sequence of Thauera aromatica, a model organism for studying aromatic compound degradation under denitrifying conditions.</title>
        <authorList>
            <person name="Lo H.-Y."/>
            <person name="Goris T."/>
            <person name="Boll M."/>
            <person name="Mueller J.A."/>
        </authorList>
    </citation>
    <scope>NUCLEOTIDE SEQUENCE [LARGE SCALE GENOMIC DNA]</scope>
    <source>
        <strain evidence="1 2">K172</strain>
    </source>
</reference>
<dbReference type="Proteomes" id="UP000241885">
    <property type="component" value="Chromosome"/>
</dbReference>
<keyword evidence="1" id="KW-0808">Transferase</keyword>
<dbReference type="Pfam" id="PF08780">
    <property type="entry name" value="NTase_sub_bind"/>
    <property type="match status" value="1"/>
</dbReference>
<keyword evidence="2" id="KW-1185">Reference proteome</keyword>
<dbReference type="InterPro" id="IPR010235">
    <property type="entry name" value="HepT"/>
</dbReference>
<dbReference type="AlphaFoldDB" id="A0A2R4BKJ6"/>
<sequence length="134" mass="14961">MERLTHRLALARRALNSLDELAHLPTPSLIERDTAIQRFEYTVEACWKAARAVLAEYFGLELASPKPVVRACAQNGLFAEIDARAAMDMIDDRNLSSHTYNEELAIAIFSRLAAHEAVLARWLAALESLHTSSE</sequence>
<proteinExistence type="predicted"/>
<dbReference type="KEGG" id="tak:Tharo_0889"/>
<evidence type="ECO:0000313" key="1">
    <source>
        <dbReference type="EMBL" id="AVR87831.1"/>
    </source>
</evidence>
<dbReference type="NCBIfam" id="TIGR01987">
    <property type="entry name" value="HI0074"/>
    <property type="match status" value="1"/>
</dbReference>
<accession>A0A2R4BKJ6</accession>
<dbReference type="Gene3D" id="1.20.120.330">
    <property type="entry name" value="Nucleotidyltransferases domain 2"/>
    <property type="match status" value="1"/>
</dbReference>
<protein>
    <submittedName>
        <fullName evidence="1">Nucleotidyltransferase substrate binding protein, HI0074 family</fullName>
    </submittedName>
</protein>
<gene>
    <name evidence="1" type="ORF">Tharo_0889</name>
</gene>
<dbReference type="OrthoDB" id="9810452at2"/>
<name>A0A2R4BKJ6_THAAR</name>
<organism evidence="1 2">
    <name type="scientific">Thauera aromatica K172</name>
    <dbReference type="NCBI Taxonomy" id="44139"/>
    <lineage>
        <taxon>Bacteria</taxon>
        <taxon>Pseudomonadati</taxon>
        <taxon>Pseudomonadota</taxon>
        <taxon>Betaproteobacteria</taxon>
        <taxon>Rhodocyclales</taxon>
        <taxon>Zoogloeaceae</taxon>
        <taxon>Thauera</taxon>
    </lineage>
</organism>
<dbReference type="SUPFAM" id="SSF81593">
    <property type="entry name" value="Nucleotidyltransferase substrate binding subunit/domain"/>
    <property type="match status" value="1"/>
</dbReference>
<dbReference type="EMBL" id="CP028339">
    <property type="protein sequence ID" value="AVR87831.1"/>
    <property type="molecule type" value="Genomic_DNA"/>
</dbReference>
<dbReference type="GO" id="GO:0016740">
    <property type="term" value="F:transferase activity"/>
    <property type="evidence" value="ECO:0007669"/>
    <property type="project" value="UniProtKB-KW"/>
</dbReference>